<dbReference type="GO" id="GO:0015385">
    <property type="term" value="F:sodium:proton antiporter activity"/>
    <property type="evidence" value="ECO:0007669"/>
    <property type="project" value="TreeGrafter"/>
</dbReference>
<dbReference type="PANTHER" id="PTHR34703">
    <property type="entry name" value="ANTIPORTER SUBUNIT MNHG2-RELATED"/>
    <property type="match status" value="1"/>
</dbReference>
<keyword evidence="1" id="KW-0472">Membrane</keyword>
<keyword evidence="1" id="KW-0812">Transmembrane</keyword>
<dbReference type="NCBIfam" id="TIGR01300">
    <property type="entry name" value="CPA3_mnhG_phaG"/>
    <property type="match status" value="1"/>
</dbReference>
<dbReference type="RefSeq" id="WP_220578531.1">
    <property type="nucleotide sequence ID" value="NZ_RKLT01000001.1"/>
</dbReference>
<dbReference type="AlphaFoldDB" id="A0AAW4P7V8"/>
<proteinExistence type="predicted"/>
<dbReference type="EMBL" id="RKLT01000001">
    <property type="protein sequence ID" value="MBX0293838.1"/>
    <property type="molecule type" value="Genomic_DNA"/>
</dbReference>
<protein>
    <submittedName>
        <fullName evidence="2">Monovalent cation/H(+) antiporter subunit G</fullName>
    </submittedName>
</protein>
<dbReference type="NCBIfam" id="NF009314">
    <property type="entry name" value="PRK12674.1-2"/>
    <property type="match status" value="1"/>
</dbReference>
<dbReference type="Proteomes" id="UP001430455">
    <property type="component" value="Unassembled WGS sequence"/>
</dbReference>
<evidence type="ECO:0000256" key="1">
    <source>
        <dbReference type="SAM" id="Phobius"/>
    </source>
</evidence>
<keyword evidence="3" id="KW-1185">Reference proteome</keyword>
<keyword evidence="1" id="KW-1133">Transmembrane helix</keyword>
<organism evidence="2 3">
    <name type="scientific">Haloarcula nitratireducens</name>
    <dbReference type="NCBI Taxonomy" id="2487749"/>
    <lineage>
        <taxon>Archaea</taxon>
        <taxon>Methanobacteriati</taxon>
        <taxon>Methanobacteriota</taxon>
        <taxon>Stenosarchaea group</taxon>
        <taxon>Halobacteria</taxon>
        <taxon>Halobacteriales</taxon>
        <taxon>Haloarculaceae</taxon>
        <taxon>Haloarcula</taxon>
    </lineage>
</organism>
<feature type="transmembrane region" description="Helical" evidence="1">
    <location>
        <begin position="6"/>
        <end position="27"/>
    </location>
</feature>
<accession>A0AAW4P7V8</accession>
<sequence>MTPLEWGIVALALVGAFFGGVAALGILRLPDIYTRAHAASKSDTLGAVLTIAAVGFALQTDLSTIKAVFLLTFMFTTNPTAAHAIARAAQEQGIEPWTVEDGEGER</sequence>
<gene>
    <name evidence="2" type="primary">mnhG</name>
    <name evidence="2" type="ORF">EGH23_02940</name>
</gene>
<name>A0AAW4P7V8_9EURY</name>
<dbReference type="PANTHER" id="PTHR34703:SF1">
    <property type="entry name" value="ANTIPORTER SUBUNIT MNHG2-RELATED"/>
    <property type="match status" value="1"/>
</dbReference>
<comment type="caution">
    <text evidence="2">The sequence shown here is derived from an EMBL/GenBank/DDBJ whole genome shotgun (WGS) entry which is preliminary data.</text>
</comment>
<dbReference type="InterPro" id="IPR005133">
    <property type="entry name" value="PhaG_MnhG_YufB"/>
</dbReference>
<evidence type="ECO:0000313" key="3">
    <source>
        <dbReference type="Proteomes" id="UP001430455"/>
    </source>
</evidence>
<evidence type="ECO:0000313" key="2">
    <source>
        <dbReference type="EMBL" id="MBX0293838.1"/>
    </source>
</evidence>
<reference evidence="2 3" key="1">
    <citation type="submission" date="2021-06" db="EMBL/GenBank/DDBJ databases">
        <title>Halomicroarcula sp. a new haloarchaeum isolated from saline soil.</title>
        <authorList>
            <person name="Duran-Viseras A."/>
            <person name="Sanchez-Porro C."/>
            <person name="Ventosa A."/>
        </authorList>
    </citation>
    <scope>NUCLEOTIDE SEQUENCE [LARGE SCALE GENOMIC DNA]</scope>
    <source>
        <strain evidence="2 3">F27</strain>
    </source>
</reference>
<dbReference type="Pfam" id="PF03334">
    <property type="entry name" value="PhaG_MnhG_YufB"/>
    <property type="match status" value="1"/>
</dbReference>